<feature type="region of interest" description="Disordered" evidence="1">
    <location>
        <begin position="1"/>
        <end position="23"/>
    </location>
</feature>
<dbReference type="PROSITE" id="PS50914">
    <property type="entry name" value="BON"/>
    <property type="match status" value="1"/>
</dbReference>
<dbReference type="EMBL" id="JBHUEY010000001">
    <property type="protein sequence ID" value="MFD1783640.1"/>
    <property type="molecule type" value="Genomic_DNA"/>
</dbReference>
<dbReference type="Pfam" id="PF04972">
    <property type="entry name" value="BON"/>
    <property type="match status" value="1"/>
</dbReference>
<dbReference type="InterPro" id="IPR051686">
    <property type="entry name" value="Lipoprotein_DolP"/>
</dbReference>
<comment type="caution">
    <text evidence="3">The sequence shown here is derived from an EMBL/GenBank/DDBJ whole genome shotgun (WGS) entry which is preliminary data.</text>
</comment>
<feature type="compositionally biased region" description="Basic and acidic residues" evidence="1">
    <location>
        <begin position="45"/>
        <end position="67"/>
    </location>
</feature>
<feature type="region of interest" description="Disordered" evidence="1">
    <location>
        <begin position="42"/>
        <end position="139"/>
    </location>
</feature>
<gene>
    <name evidence="3" type="ORF">ACFSC0_09570</name>
</gene>
<proteinExistence type="predicted"/>
<dbReference type="PANTHER" id="PTHR34606:SF15">
    <property type="entry name" value="BON DOMAIN-CONTAINING PROTEIN"/>
    <property type="match status" value="1"/>
</dbReference>
<evidence type="ECO:0000259" key="2">
    <source>
        <dbReference type="PROSITE" id="PS50914"/>
    </source>
</evidence>
<sequence length="235" mass="28593">MPRQEFWNRHRGRERSWDPRDLREDYGQADYSRDYAFDRRRRVGYRTEARTGGREDFGQADYSRDYEYDPQSRSAVRREEMRDERRHHEIDVRGYRANERPMDRDRRYGDEDRGPERRLDDPRTWFGGGRDRDRDEHYDERRARGRYDPDERIWRDVCDRLEDDRHLDARDIEVDVRGGEVTLRGMVEDRDQKRRAEDLAEVAGVVDVHNHLTIRNRYAGEHRGSSWRRSFGLSG</sequence>
<dbReference type="RefSeq" id="WP_377283166.1">
    <property type="nucleotide sequence ID" value="NZ_JBHRSI010000008.1"/>
</dbReference>
<dbReference type="PANTHER" id="PTHR34606">
    <property type="entry name" value="BON DOMAIN-CONTAINING PROTEIN"/>
    <property type="match status" value="1"/>
</dbReference>
<evidence type="ECO:0000313" key="4">
    <source>
        <dbReference type="Proteomes" id="UP001597237"/>
    </source>
</evidence>
<keyword evidence="4" id="KW-1185">Reference proteome</keyword>
<feature type="compositionally biased region" description="Basic and acidic residues" evidence="1">
    <location>
        <begin position="76"/>
        <end position="139"/>
    </location>
</feature>
<dbReference type="InterPro" id="IPR007055">
    <property type="entry name" value="BON_dom"/>
</dbReference>
<accession>A0ABW4N366</accession>
<name>A0ABW4N366_9CAUL</name>
<protein>
    <submittedName>
        <fullName evidence="3">BON domain-containing protein</fullName>
    </submittedName>
</protein>
<organism evidence="3 4">
    <name type="scientific">Phenylobacterium terrae</name>
    <dbReference type="NCBI Taxonomy" id="2665495"/>
    <lineage>
        <taxon>Bacteria</taxon>
        <taxon>Pseudomonadati</taxon>
        <taxon>Pseudomonadota</taxon>
        <taxon>Alphaproteobacteria</taxon>
        <taxon>Caulobacterales</taxon>
        <taxon>Caulobacteraceae</taxon>
        <taxon>Phenylobacterium</taxon>
    </lineage>
</organism>
<reference evidence="4" key="1">
    <citation type="journal article" date="2019" name="Int. J. Syst. Evol. Microbiol.">
        <title>The Global Catalogue of Microorganisms (GCM) 10K type strain sequencing project: providing services to taxonomists for standard genome sequencing and annotation.</title>
        <authorList>
            <consortium name="The Broad Institute Genomics Platform"/>
            <consortium name="The Broad Institute Genome Sequencing Center for Infectious Disease"/>
            <person name="Wu L."/>
            <person name="Ma J."/>
        </authorList>
    </citation>
    <scope>NUCLEOTIDE SEQUENCE [LARGE SCALE GENOMIC DNA]</scope>
    <source>
        <strain evidence="4">DFY28</strain>
    </source>
</reference>
<dbReference type="Proteomes" id="UP001597237">
    <property type="component" value="Unassembled WGS sequence"/>
</dbReference>
<feature type="compositionally biased region" description="Basic and acidic residues" evidence="1">
    <location>
        <begin position="14"/>
        <end position="23"/>
    </location>
</feature>
<evidence type="ECO:0000256" key="1">
    <source>
        <dbReference type="SAM" id="MobiDB-lite"/>
    </source>
</evidence>
<evidence type="ECO:0000313" key="3">
    <source>
        <dbReference type="EMBL" id="MFD1783640.1"/>
    </source>
</evidence>
<feature type="domain" description="BON" evidence="2">
    <location>
        <begin position="149"/>
        <end position="216"/>
    </location>
</feature>
<dbReference type="Gene3D" id="3.30.1340.30">
    <property type="match status" value="1"/>
</dbReference>